<dbReference type="PANTHER" id="PTHR47874:SF1">
    <property type="entry name" value="OS05G0407900 PROTEIN"/>
    <property type="match status" value="1"/>
</dbReference>
<dbReference type="InterPro" id="IPR044179">
    <property type="entry name" value="PPR5-like"/>
</dbReference>
<dbReference type="Pfam" id="PF13812">
    <property type="entry name" value="PPR_3"/>
    <property type="match status" value="1"/>
</dbReference>
<proteinExistence type="inferred from homology"/>
<dbReference type="Pfam" id="PF13041">
    <property type="entry name" value="PPR_2"/>
    <property type="match status" value="2"/>
</dbReference>
<dbReference type="Gene3D" id="1.25.40.10">
    <property type="entry name" value="Tetratricopeptide repeat domain"/>
    <property type="match status" value="3"/>
</dbReference>
<keyword evidence="2" id="KW-0677">Repeat</keyword>
<accession>A0ABM3QVF1</accession>
<dbReference type="GeneID" id="110799910"/>
<feature type="repeat" description="PPR" evidence="3">
    <location>
        <begin position="195"/>
        <end position="229"/>
    </location>
</feature>
<dbReference type="Proteomes" id="UP000813463">
    <property type="component" value="Chromosome 6"/>
</dbReference>
<evidence type="ECO:0000313" key="5">
    <source>
        <dbReference type="RefSeq" id="XP_056687346.1"/>
    </source>
</evidence>
<reference evidence="4" key="1">
    <citation type="journal article" date="2021" name="Nat. Commun.">
        <title>Genomic analyses provide insights into spinach domestication and the genetic basis of agronomic traits.</title>
        <authorList>
            <person name="Cai X."/>
            <person name="Sun X."/>
            <person name="Xu C."/>
            <person name="Sun H."/>
            <person name="Wang X."/>
            <person name="Ge C."/>
            <person name="Zhang Z."/>
            <person name="Wang Q."/>
            <person name="Fei Z."/>
            <person name="Jiao C."/>
            <person name="Wang Q."/>
        </authorList>
    </citation>
    <scope>NUCLEOTIDE SEQUENCE [LARGE SCALE GENOMIC DNA]</scope>
    <source>
        <strain evidence="4">cv. Varoflay</strain>
    </source>
</reference>
<dbReference type="RefSeq" id="XP_056687346.1">
    <property type="nucleotide sequence ID" value="XM_056831368.1"/>
</dbReference>
<dbReference type="RefSeq" id="XP_056687347.1">
    <property type="nucleotide sequence ID" value="XM_056831369.1"/>
</dbReference>
<sequence>MRLQWRLLRHYRHRHRPNILPPPPSSPFLSLPESAAKPTSFHHCCFYSSTSDSSPSTNASSFPNTVGNLAWIFTSPDHRIPKKKDHLIRKVKVLRDKLVETYDGAASAYELLEEMGSPLFDSYDDGSALIELLSQLYDFPSLAVEVFNWRRRNDGLRCPITSEEYAKGIMVAGRARDVELAVELFTEAVNNNAKTSSTYNALMSVYMTNGLPDKCQSLFREFKMEECCSATIVTYNILISVFGRLMLIYHMEATLQEIYDSGLCPNVVTYNNLIAGYVTAWMWDRMENTYLVMKDRGIDPDNNTYMLMLRGYSHSGNLKMMEEMYELVKQHLDLDNVNLIRAMISAYCKGSGKNRVERIDELIRLVPEQEYRPWLNVLLIKVYAEEQLLERMDKFINVAFEKNIAVNSVRVMRKIITAYYHSNAVDKLTHFVKRSECAGWRVCRSLYHCKMVMYGSQNLMEEMENVLAEMEKSKIDPTVKTWSIMIQAYRTWGPRCKLDQVKGLMCKYGYGIS</sequence>
<dbReference type="NCBIfam" id="TIGR00756">
    <property type="entry name" value="PPR"/>
    <property type="match status" value="1"/>
</dbReference>
<evidence type="ECO:0000256" key="2">
    <source>
        <dbReference type="ARBA" id="ARBA00022737"/>
    </source>
</evidence>
<keyword evidence="4" id="KW-1185">Reference proteome</keyword>
<evidence type="ECO:0000313" key="6">
    <source>
        <dbReference type="RefSeq" id="XP_056687347.1"/>
    </source>
</evidence>
<dbReference type="RefSeq" id="XP_056687348.1">
    <property type="nucleotide sequence ID" value="XM_056831370.1"/>
</dbReference>
<reference evidence="5 6" key="2">
    <citation type="submission" date="2025-05" db="UniProtKB">
        <authorList>
            <consortium name="RefSeq"/>
        </authorList>
    </citation>
    <scope>IDENTIFICATION</scope>
    <source>
        <tissue evidence="5 6">Leaf</tissue>
    </source>
</reference>
<evidence type="ECO:0000256" key="1">
    <source>
        <dbReference type="ARBA" id="ARBA00007626"/>
    </source>
</evidence>
<dbReference type="PROSITE" id="PS51375">
    <property type="entry name" value="PPR"/>
    <property type="match status" value="2"/>
</dbReference>
<gene>
    <name evidence="5 6 7" type="primary">LOC110799910</name>
</gene>
<name>A0ABM3QVF1_SPIOL</name>
<organism evidence="4 5">
    <name type="scientific">Spinacia oleracea</name>
    <name type="common">Spinach</name>
    <dbReference type="NCBI Taxonomy" id="3562"/>
    <lineage>
        <taxon>Eukaryota</taxon>
        <taxon>Viridiplantae</taxon>
        <taxon>Streptophyta</taxon>
        <taxon>Embryophyta</taxon>
        <taxon>Tracheophyta</taxon>
        <taxon>Spermatophyta</taxon>
        <taxon>Magnoliopsida</taxon>
        <taxon>eudicotyledons</taxon>
        <taxon>Gunneridae</taxon>
        <taxon>Pentapetalae</taxon>
        <taxon>Caryophyllales</taxon>
        <taxon>Chenopodiaceae</taxon>
        <taxon>Chenopodioideae</taxon>
        <taxon>Anserineae</taxon>
        <taxon>Spinacia</taxon>
    </lineage>
</organism>
<evidence type="ECO:0000313" key="4">
    <source>
        <dbReference type="Proteomes" id="UP000813463"/>
    </source>
</evidence>
<feature type="repeat" description="PPR" evidence="3">
    <location>
        <begin position="266"/>
        <end position="300"/>
    </location>
</feature>
<evidence type="ECO:0000256" key="3">
    <source>
        <dbReference type="PROSITE-ProRule" id="PRU00708"/>
    </source>
</evidence>
<comment type="similarity">
    <text evidence="1">Belongs to the PPR family. P subfamily.</text>
</comment>
<dbReference type="InterPro" id="IPR002885">
    <property type="entry name" value="PPR_rpt"/>
</dbReference>
<evidence type="ECO:0000313" key="7">
    <source>
        <dbReference type="RefSeq" id="XP_056687348.1"/>
    </source>
</evidence>
<protein>
    <submittedName>
        <fullName evidence="5 6">Pentatricopeptide repeat-containing protein At2g30780</fullName>
    </submittedName>
</protein>
<dbReference type="InterPro" id="IPR011990">
    <property type="entry name" value="TPR-like_helical_dom_sf"/>
</dbReference>
<dbReference type="PANTHER" id="PTHR47874">
    <property type="entry name" value="EXPRESSED PROTEIN"/>
    <property type="match status" value="1"/>
</dbReference>